<keyword evidence="8 15" id="KW-0547">Nucleotide-binding</keyword>
<dbReference type="Gene3D" id="3.40.50.620">
    <property type="entry name" value="HUPs"/>
    <property type="match status" value="1"/>
</dbReference>
<organism evidence="17 18">
    <name type="scientific">Buchnera aphidicola subsp. Melaphis rhois</name>
    <dbReference type="NCBI Taxonomy" id="118103"/>
    <lineage>
        <taxon>Bacteria</taxon>
        <taxon>Pseudomonadati</taxon>
        <taxon>Pseudomonadota</taxon>
        <taxon>Gammaproteobacteria</taxon>
        <taxon>Enterobacterales</taxon>
        <taxon>Erwiniaceae</taxon>
        <taxon>Buchnera</taxon>
    </lineage>
</organism>
<keyword evidence="6 15" id="KW-0808">Transferase</keyword>
<evidence type="ECO:0000256" key="15">
    <source>
        <dbReference type="PIRNR" id="PIRNR004491"/>
    </source>
</evidence>
<comment type="pathway">
    <text evidence="3 15">Cofactor biosynthesis; FMN biosynthesis; FMN from riboflavin (ATP route): step 1/1.</text>
</comment>
<dbReference type="GO" id="GO:0005524">
    <property type="term" value="F:ATP binding"/>
    <property type="evidence" value="ECO:0007669"/>
    <property type="project" value="UniProtKB-UniRule"/>
</dbReference>
<gene>
    <name evidence="17" type="ORF">D9V73_00710</name>
</gene>
<accession>A0A4D6Y2A0</accession>
<dbReference type="NCBIfam" id="TIGR00083">
    <property type="entry name" value="ribF"/>
    <property type="match status" value="1"/>
</dbReference>
<dbReference type="UniPathway" id="UPA00277">
    <property type="reaction ID" value="UER00407"/>
</dbReference>
<dbReference type="UniPathway" id="UPA00276">
    <property type="reaction ID" value="UER00406"/>
</dbReference>
<name>A0A4D6Y2A0_BUCMH</name>
<dbReference type="GO" id="GO:0006747">
    <property type="term" value="P:FAD biosynthetic process"/>
    <property type="evidence" value="ECO:0007669"/>
    <property type="project" value="UniProtKB-UniRule"/>
</dbReference>
<evidence type="ECO:0000256" key="13">
    <source>
        <dbReference type="ARBA" id="ARBA00047880"/>
    </source>
</evidence>
<dbReference type="EC" id="2.7.7.2" evidence="15"/>
<evidence type="ECO:0000256" key="11">
    <source>
        <dbReference type="ARBA" id="ARBA00022840"/>
    </source>
</evidence>
<dbReference type="Pfam" id="PF01687">
    <property type="entry name" value="Flavokinase"/>
    <property type="match status" value="1"/>
</dbReference>
<dbReference type="GO" id="GO:0008531">
    <property type="term" value="F:riboflavin kinase activity"/>
    <property type="evidence" value="ECO:0007669"/>
    <property type="project" value="UniProtKB-UniRule"/>
</dbReference>
<dbReference type="CDD" id="cd02064">
    <property type="entry name" value="FAD_synthetase_N"/>
    <property type="match status" value="1"/>
</dbReference>
<evidence type="ECO:0000313" key="18">
    <source>
        <dbReference type="Proteomes" id="UP000298566"/>
    </source>
</evidence>
<evidence type="ECO:0000259" key="16">
    <source>
        <dbReference type="SMART" id="SM00904"/>
    </source>
</evidence>
<feature type="domain" description="Riboflavin kinase" evidence="16">
    <location>
        <begin position="183"/>
        <end position="308"/>
    </location>
</feature>
<dbReference type="AlphaFoldDB" id="A0A4D6Y2A0"/>
<dbReference type="InterPro" id="IPR015865">
    <property type="entry name" value="Riboflavin_kinase_bac/euk"/>
</dbReference>
<dbReference type="PANTHER" id="PTHR22749:SF6">
    <property type="entry name" value="RIBOFLAVIN KINASE"/>
    <property type="match status" value="1"/>
</dbReference>
<reference evidence="17 18" key="1">
    <citation type="submission" date="2018-10" db="EMBL/GenBank/DDBJ databases">
        <title>Comparative functional genomics of the obligate endosymbiont Buchnera aphidicola.</title>
        <authorList>
            <person name="Chong R.A."/>
        </authorList>
    </citation>
    <scope>NUCLEOTIDE SEQUENCE [LARGE SCALE GENOMIC DNA]</scope>
    <source>
        <strain evidence="17 18">Mrh</strain>
    </source>
</reference>
<comment type="catalytic activity">
    <reaction evidence="14 15">
        <text>FMN + ATP + H(+) = FAD + diphosphate</text>
        <dbReference type="Rhea" id="RHEA:17237"/>
        <dbReference type="ChEBI" id="CHEBI:15378"/>
        <dbReference type="ChEBI" id="CHEBI:30616"/>
        <dbReference type="ChEBI" id="CHEBI:33019"/>
        <dbReference type="ChEBI" id="CHEBI:57692"/>
        <dbReference type="ChEBI" id="CHEBI:58210"/>
        <dbReference type="EC" id="2.7.7.2"/>
    </reaction>
</comment>
<dbReference type="GO" id="GO:0009231">
    <property type="term" value="P:riboflavin biosynthetic process"/>
    <property type="evidence" value="ECO:0007669"/>
    <property type="project" value="InterPro"/>
</dbReference>
<comment type="similarity">
    <text evidence="15">Belongs to the ribF family.</text>
</comment>
<dbReference type="EC" id="2.7.1.26" evidence="15"/>
<evidence type="ECO:0000256" key="5">
    <source>
        <dbReference type="ARBA" id="ARBA00022643"/>
    </source>
</evidence>
<dbReference type="GO" id="GO:0003919">
    <property type="term" value="F:FMN adenylyltransferase activity"/>
    <property type="evidence" value="ECO:0007669"/>
    <property type="project" value="UniProtKB-UniRule"/>
</dbReference>
<evidence type="ECO:0000256" key="9">
    <source>
        <dbReference type="ARBA" id="ARBA00022777"/>
    </source>
</evidence>
<dbReference type="SMART" id="SM00904">
    <property type="entry name" value="Flavokinase"/>
    <property type="match status" value="1"/>
</dbReference>
<evidence type="ECO:0000256" key="7">
    <source>
        <dbReference type="ARBA" id="ARBA00022695"/>
    </source>
</evidence>
<dbReference type="InterPro" id="IPR002606">
    <property type="entry name" value="Riboflavin_kinase_bac"/>
</dbReference>
<sequence length="315" mass="36268">MKLIRNINNLKFQTNSCILTIGNFDGVHLGHQKLLNIVCKKKKEHNKPIIVTIFEPYPLEFFCSENPPVRLMNFREKIQYLSQWNIDAILCIYFNKSFSSLSPMNFITNIMVKKLNVFFLAVGKNFCFGSNRQGNTILLKSIGKHYKFSVHTTKILKINEIEVSSTAIRQALKNNNLKLAKMLLGRSFSMSGKVTYGKKNGTKIGFPTANIELNKNNSPIYGVFIVKVFILSLKRMFFGVANIGTQPTMNGKTQKLEVHLIDSSLNLYKQYIKVIFIKKIRDEIFFTSIKNLKEQIMCDISKARLHFNNQIHKKL</sequence>
<evidence type="ECO:0000313" key="17">
    <source>
        <dbReference type="EMBL" id="QCI23177.1"/>
    </source>
</evidence>
<dbReference type="InterPro" id="IPR014729">
    <property type="entry name" value="Rossmann-like_a/b/a_fold"/>
</dbReference>
<dbReference type="FunFam" id="3.40.50.620:FF:000021">
    <property type="entry name" value="Riboflavin biosynthesis protein"/>
    <property type="match status" value="1"/>
</dbReference>
<dbReference type="GO" id="GO:0009398">
    <property type="term" value="P:FMN biosynthetic process"/>
    <property type="evidence" value="ECO:0007669"/>
    <property type="project" value="UniProtKB-UniRule"/>
</dbReference>
<dbReference type="NCBIfam" id="NF004163">
    <property type="entry name" value="PRK05627.1-6"/>
    <property type="match status" value="1"/>
</dbReference>
<keyword evidence="10 15" id="KW-0274">FAD</keyword>
<dbReference type="OrthoDB" id="9803667at2"/>
<evidence type="ECO:0000256" key="10">
    <source>
        <dbReference type="ARBA" id="ARBA00022827"/>
    </source>
</evidence>
<keyword evidence="4 15" id="KW-0285">Flavoprotein</keyword>
<dbReference type="InterPro" id="IPR023468">
    <property type="entry name" value="Riboflavin_kinase"/>
</dbReference>
<dbReference type="Proteomes" id="UP000298566">
    <property type="component" value="Chromosome"/>
</dbReference>
<dbReference type="Gene3D" id="2.40.30.30">
    <property type="entry name" value="Riboflavin kinase-like"/>
    <property type="match status" value="1"/>
</dbReference>
<evidence type="ECO:0000256" key="8">
    <source>
        <dbReference type="ARBA" id="ARBA00022741"/>
    </source>
</evidence>
<dbReference type="SUPFAM" id="SSF82114">
    <property type="entry name" value="Riboflavin kinase-like"/>
    <property type="match status" value="1"/>
</dbReference>
<keyword evidence="11 15" id="KW-0067">ATP-binding</keyword>
<proteinExistence type="inferred from homology"/>
<comment type="function">
    <text evidence="1">Catalyzes the phosphorylation of riboflavin to FMN followed by the adenylation of FMN to FAD.</text>
</comment>
<dbReference type="PIRSF" id="PIRSF004491">
    <property type="entry name" value="FAD_Synth"/>
    <property type="match status" value="1"/>
</dbReference>
<evidence type="ECO:0000256" key="14">
    <source>
        <dbReference type="ARBA" id="ARBA00049494"/>
    </source>
</evidence>
<evidence type="ECO:0000256" key="1">
    <source>
        <dbReference type="ARBA" id="ARBA00002121"/>
    </source>
</evidence>
<dbReference type="InterPro" id="IPR023465">
    <property type="entry name" value="Riboflavin_kinase_dom_sf"/>
</dbReference>
<keyword evidence="5 15" id="KW-0288">FMN</keyword>
<keyword evidence="9 15" id="KW-0418">Kinase</keyword>
<evidence type="ECO:0000256" key="6">
    <source>
        <dbReference type="ARBA" id="ARBA00022679"/>
    </source>
</evidence>
<comment type="catalytic activity">
    <reaction evidence="13 15">
        <text>riboflavin + ATP = FMN + ADP + H(+)</text>
        <dbReference type="Rhea" id="RHEA:14357"/>
        <dbReference type="ChEBI" id="CHEBI:15378"/>
        <dbReference type="ChEBI" id="CHEBI:30616"/>
        <dbReference type="ChEBI" id="CHEBI:57986"/>
        <dbReference type="ChEBI" id="CHEBI:58210"/>
        <dbReference type="ChEBI" id="CHEBI:456216"/>
        <dbReference type="EC" id="2.7.1.26"/>
    </reaction>
</comment>
<dbReference type="PANTHER" id="PTHR22749">
    <property type="entry name" value="RIBOFLAVIN KINASE/FMN ADENYLYLTRANSFERASE"/>
    <property type="match status" value="1"/>
</dbReference>
<comment type="pathway">
    <text evidence="2 15">Cofactor biosynthesis; FAD biosynthesis; FAD from FMN: step 1/1.</text>
</comment>
<dbReference type="Pfam" id="PF06574">
    <property type="entry name" value="FAD_syn"/>
    <property type="match status" value="1"/>
</dbReference>
<protein>
    <recommendedName>
        <fullName evidence="15">Riboflavin biosynthesis protein</fullName>
    </recommendedName>
    <domain>
        <recommendedName>
            <fullName evidence="15">Riboflavin kinase</fullName>
            <ecNumber evidence="15">2.7.1.26</ecNumber>
        </recommendedName>
        <alternativeName>
            <fullName evidence="15">Flavokinase</fullName>
        </alternativeName>
    </domain>
    <domain>
        <recommendedName>
            <fullName evidence="15">FMN adenylyltransferase</fullName>
            <ecNumber evidence="15">2.7.7.2</ecNumber>
        </recommendedName>
        <alternativeName>
            <fullName evidence="15">FAD pyrophosphorylase</fullName>
        </alternativeName>
        <alternativeName>
            <fullName evidence="15">FAD synthase</fullName>
        </alternativeName>
    </domain>
</protein>
<evidence type="ECO:0000256" key="3">
    <source>
        <dbReference type="ARBA" id="ARBA00005201"/>
    </source>
</evidence>
<dbReference type="EMBL" id="CP033004">
    <property type="protein sequence ID" value="QCI23177.1"/>
    <property type="molecule type" value="Genomic_DNA"/>
</dbReference>
<evidence type="ECO:0000256" key="2">
    <source>
        <dbReference type="ARBA" id="ARBA00004726"/>
    </source>
</evidence>
<evidence type="ECO:0000256" key="12">
    <source>
        <dbReference type="ARBA" id="ARBA00023268"/>
    </source>
</evidence>
<keyword evidence="7 15" id="KW-0548">Nucleotidyltransferase</keyword>
<keyword evidence="12" id="KW-0511">Multifunctional enzyme</keyword>
<dbReference type="NCBIfam" id="NF004162">
    <property type="entry name" value="PRK05627.1-5"/>
    <property type="match status" value="1"/>
</dbReference>
<dbReference type="RefSeq" id="WP_158336374.1">
    <property type="nucleotide sequence ID" value="NZ_CP033004.1"/>
</dbReference>
<dbReference type="InterPro" id="IPR015864">
    <property type="entry name" value="FAD_synthase"/>
</dbReference>
<dbReference type="SUPFAM" id="SSF52374">
    <property type="entry name" value="Nucleotidylyl transferase"/>
    <property type="match status" value="1"/>
</dbReference>
<evidence type="ECO:0000256" key="4">
    <source>
        <dbReference type="ARBA" id="ARBA00022630"/>
    </source>
</evidence>